<dbReference type="GO" id="GO:0008053">
    <property type="term" value="P:mitochondrial fusion"/>
    <property type="evidence" value="ECO:0007669"/>
    <property type="project" value="TreeGrafter"/>
</dbReference>
<dbReference type="InterPro" id="IPR027417">
    <property type="entry name" value="P-loop_NTPase"/>
</dbReference>
<keyword evidence="2" id="KW-0547">Nucleotide-binding</keyword>
<dbReference type="RefSeq" id="WP_128356453.1">
    <property type="nucleotide sequence ID" value="NZ_JABJUW010000006.1"/>
</dbReference>
<evidence type="ECO:0000259" key="7">
    <source>
        <dbReference type="Pfam" id="PF00350"/>
    </source>
</evidence>
<evidence type="ECO:0000256" key="1">
    <source>
        <dbReference type="ARBA" id="ARBA00004370"/>
    </source>
</evidence>
<dbReference type="PANTHER" id="PTHR10465">
    <property type="entry name" value="TRANSMEMBRANE GTPASE FZO1"/>
    <property type="match status" value="1"/>
</dbReference>
<dbReference type="EMBL" id="SBBW01000005">
    <property type="protein sequence ID" value="RWU15751.1"/>
    <property type="molecule type" value="Genomic_DNA"/>
</dbReference>
<protein>
    <submittedName>
        <fullName evidence="8">GTPase</fullName>
    </submittedName>
</protein>
<feature type="coiled-coil region" evidence="6">
    <location>
        <begin position="697"/>
        <end position="734"/>
    </location>
</feature>
<organism evidence="8 9">
    <name type="scientific">Anoxybacillus flavithermus</name>
    <dbReference type="NCBI Taxonomy" id="33934"/>
    <lineage>
        <taxon>Bacteria</taxon>
        <taxon>Bacillati</taxon>
        <taxon>Bacillota</taxon>
        <taxon>Bacilli</taxon>
        <taxon>Bacillales</taxon>
        <taxon>Anoxybacillaceae</taxon>
        <taxon>Anoxybacillus</taxon>
    </lineage>
</organism>
<keyword evidence="5" id="KW-0472">Membrane</keyword>
<dbReference type="GO" id="GO:0003924">
    <property type="term" value="F:GTPase activity"/>
    <property type="evidence" value="ECO:0007669"/>
    <property type="project" value="InterPro"/>
</dbReference>
<comment type="subcellular location">
    <subcellularLocation>
        <location evidence="1">Membrane</location>
    </subcellularLocation>
</comment>
<feature type="coiled-coil region" evidence="6">
    <location>
        <begin position="446"/>
        <end position="473"/>
    </location>
</feature>
<comment type="caution">
    <text evidence="8">The sequence shown here is derived from an EMBL/GenBank/DDBJ whole genome shotgun (WGS) entry which is preliminary data.</text>
</comment>
<sequence length="751" mass="87590">MVDVYMKYNPYTVETVIEIDGKNVMENGKLSKYKNERLQVWIHELLPTLIEELNEDSIHIRFKGTLPDYEDLREACQQFSSIRIEHIPAKESADKMEELKKLVEHMQSGPFESLRNEKVKENFYKALNSEFEIAVIATMSSGKSTLINALLGKELMPSKNEACTATIARIKNVPERSTFSAVCYDADGNEIKSKENVTYKDMEVFNNDSAVSVIEVEGNIPPISAKTMNLVLVDTPGPNNSVDSSHREHTYRVIKDDDKPMVLYVLNGTQLHTDDDYFLLNSVAEAMKVGGKQSKDRFIFAVNKADEFDPEKGEDLRGVLERVKKYLESHGIENPNIYPISAETAKVIRMYQNGIDLTRKQKQILNGIDLFIEEPIMHLEQYAPLSPSLKNAIADKIMMARDHQDRYTEALYHSGVPSIEAAINEYLDKYAVTSKITNAVNSFRKIVERERIAQKLQEDIKNDEQKRQEIYREMERIGGELEQGEKAKQFREKIENLTFEDIKGSIEKIRHKIFYDNLQKISNKFRNEDVPKHEAYAILNHVRKDVEALQSDAITDLEKTMIDRLRNDAQQYIDEYRSYIRNIVGFDEGKWPTWAPIEFFEADLPDVDDLINSYTYEKKVKVGTRTVKNENKKWYKPWTWFSPAYVEKDIYEKREYVKLSEFLEGFLQSFRFSLEENFANAINHLEKEKAKLKKYFISEINRLEKEMKKRVQELKEMASHSNELQKRIEENERKKQWLDDFIARLDAILEI</sequence>
<evidence type="ECO:0000313" key="8">
    <source>
        <dbReference type="EMBL" id="RWU15751.1"/>
    </source>
</evidence>
<evidence type="ECO:0000313" key="9">
    <source>
        <dbReference type="Proteomes" id="UP000286434"/>
    </source>
</evidence>
<evidence type="ECO:0000256" key="3">
    <source>
        <dbReference type="ARBA" id="ARBA00022801"/>
    </source>
</evidence>
<evidence type="ECO:0000256" key="2">
    <source>
        <dbReference type="ARBA" id="ARBA00022741"/>
    </source>
</evidence>
<evidence type="ECO:0000256" key="5">
    <source>
        <dbReference type="ARBA" id="ARBA00023136"/>
    </source>
</evidence>
<evidence type="ECO:0000256" key="4">
    <source>
        <dbReference type="ARBA" id="ARBA00023134"/>
    </source>
</evidence>
<proteinExistence type="predicted"/>
<evidence type="ECO:0000256" key="6">
    <source>
        <dbReference type="SAM" id="Coils"/>
    </source>
</evidence>
<dbReference type="GO" id="GO:0016020">
    <property type="term" value="C:membrane"/>
    <property type="evidence" value="ECO:0007669"/>
    <property type="project" value="UniProtKB-SubCell"/>
</dbReference>
<dbReference type="SUPFAM" id="SSF52540">
    <property type="entry name" value="P-loop containing nucleoside triphosphate hydrolases"/>
    <property type="match status" value="1"/>
</dbReference>
<dbReference type="Pfam" id="PF00350">
    <property type="entry name" value="Dynamin_N"/>
    <property type="match status" value="1"/>
</dbReference>
<reference evidence="8 9" key="1">
    <citation type="submission" date="2019-01" db="EMBL/GenBank/DDBJ databases">
        <title>Anoxybacillus flavithermus in powdered infant formula.</title>
        <authorList>
            <person name="Rhee M.S."/>
            <person name="Choi I.-G."/>
            <person name="Cho T.J."/>
            <person name="Park B."/>
        </authorList>
    </citation>
    <scope>NUCLEOTIDE SEQUENCE [LARGE SCALE GENOMIC DNA]</scope>
    <source>
        <strain evidence="8 9">FHS-PPAM212</strain>
    </source>
</reference>
<feature type="domain" description="Dynamin N-terminal" evidence="7">
    <location>
        <begin position="133"/>
        <end position="281"/>
    </location>
</feature>
<dbReference type="Proteomes" id="UP000286434">
    <property type="component" value="Unassembled WGS sequence"/>
</dbReference>
<keyword evidence="6" id="KW-0175">Coiled coil</keyword>
<dbReference type="InterPro" id="IPR045063">
    <property type="entry name" value="Dynamin_N"/>
</dbReference>
<keyword evidence="3" id="KW-0378">Hydrolase</keyword>
<gene>
    <name evidence="8" type="ORF">EA138_02270</name>
</gene>
<dbReference type="GO" id="GO:0005525">
    <property type="term" value="F:GTP binding"/>
    <property type="evidence" value="ECO:0007669"/>
    <property type="project" value="UniProtKB-KW"/>
</dbReference>
<dbReference type="AlphaFoldDB" id="A0AAX2A270"/>
<dbReference type="Gene3D" id="3.40.50.300">
    <property type="entry name" value="P-loop containing nucleotide triphosphate hydrolases"/>
    <property type="match status" value="1"/>
</dbReference>
<dbReference type="InterPro" id="IPR027094">
    <property type="entry name" value="Mitofusin_fam"/>
</dbReference>
<name>A0AAX2A270_9BACL</name>
<dbReference type="PANTHER" id="PTHR10465:SF0">
    <property type="entry name" value="SARCALUMENIN"/>
    <property type="match status" value="1"/>
</dbReference>
<accession>A0AAX2A270</accession>
<keyword evidence="4" id="KW-0342">GTP-binding</keyword>